<reference evidence="3 4" key="1">
    <citation type="submission" date="2015-01" db="EMBL/GenBank/DDBJ databases">
        <title>The Genome Sequence of Cryptococcus gattii EJB2.</title>
        <authorList>
            <consortium name="The Broad Institute Genomics Platform"/>
            <person name="Cuomo C."/>
            <person name="Litvintseva A."/>
            <person name="Chen Y."/>
            <person name="Heitman J."/>
            <person name="Sun S."/>
            <person name="Springer D."/>
            <person name="Dromer F."/>
            <person name="Young S."/>
            <person name="Zeng Q."/>
            <person name="Gargeya S."/>
            <person name="Abouelleil A."/>
            <person name="Alvarado L."/>
            <person name="Chapman S.B."/>
            <person name="Gainer-Dewar J."/>
            <person name="Goldberg J."/>
            <person name="Griggs A."/>
            <person name="Gujja S."/>
            <person name="Hansen M."/>
            <person name="Howarth C."/>
            <person name="Imamovic A."/>
            <person name="Larimer J."/>
            <person name="Murphy C."/>
            <person name="Naylor J."/>
            <person name="Pearson M."/>
            <person name="Priest M."/>
            <person name="Roberts A."/>
            <person name="Saif S."/>
            <person name="Shea T."/>
            <person name="Sykes S."/>
            <person name="Wortman J."/>
            <person name="Nusbaum C."/>
            <person name="Birren B."/>
        </authorList>
    </citation>
    <scope>NUCLEOTIDE SEQUENCE [LARGE SCALE GENOMIC DNA]</scope>
    <source>
        <strain evidence="3 4">EJB2</strain>
    </source>
</reference>
<feature type="region of interest" description="Disordered" evidence="1">
    <location>
        <begin position="860"/>
        <end position="885"/>
    </location>
</feature>
<dbReference type="Pfam" id="PF12396">
    <property type="entry name" value="DUF3659"/>
    <property type="match status" value="6"/>
</dbReference>
<feature type="compositionally biased region" description="Basic and acidic residues" evidence="1">
    <location>
        <begin position="342"/>
        <end position="353"/>
    </location>
</feature>
<feature type="compositionally biased region" description="Low complexity" evidence="1">
    <location>
        <begin position="86"/>
        <end position="122"/>
    </location>
</feature>
<feature type="compositionally biased region" description="Basic and acidic residues" evidence="1">
    <location>
        <begin position="293"/>
        <end position="309"/>
    </location>
</feature>
<dbReference type="InterPro" id="IPR022124">
    <property type="entry name" value="DUF3659"/>
</dbReference>
<feature type="compositionally biased region" description="Basic and acidic residues" evidence="1">
    <location>
        <begin position="163"/>
        <end position="177"/>
    </location>
</feature>
<organism evidence="3 4">
    <name type="scientific">Cryptococcus gattii EJB2</name>
    <dbReference type="NCBI Taxonomy" id="1296103"/>
    <lineage>
        <taxon>Eukaryota</taxon>
        <taxon>Fungi</taxon>
        <taxon>Dikarya</taxon>
        <taxon>Basidiomycota</taxon>
        <taxon>Agaricomycotina</taxon>
        <taxon>Tremellomycetes</taxon>
        <taxon>Tremellales</taxon>
        <taxon>Cryptococcaceae</taxon>
        <taxon>Cryptococcus</taxon>
        <taxon>Cryptococcus gattii species complex</taxon>
    </lineage>
</organism>
<feature type="compositionally biased region" description="Basic and acidic residues" evidence="1">
    <location>
        <begin position="718"/>
        <end position="729"/>
    </location>
</feature>
<feature type="compositionally biased region" description="Polar residues" evidence="1">
    <location>
        <begin position="13"/>
        <end position="25"/>
    </location>
</feature>
<accession>A0ABR5BVD4</accession>
<feature type="compositionally biased region" description="Acidic residues" evidence="1">
    <location>
        <begin position="197"/>
        <end position="212"/>
    </location>
</feature>
<gene>
    <name evidence="3" type="ORF">I306_03598</name>
</gene>
<dbReference type="PANTHER" id="PTHR39461">
    <property type="entry name" value="LEA DOMAIN PROTEIN (AFU_ORTHOLOGUE AFUA_8G04920)"/>
    <property type="match status" value="1"/>
</dbReference>
<evidence type="ECO:0000256" key="1">
    <source>
        <dbReference type="SAM" id="MobiDB-lite"/>
    </source>
</evidence>
<feature type="domain" description="DUF6987" evidence="2">
    <location>
        <begin position="800"/>
        <end position="980"/>
    </location>
</feature>
<evidence type="ECO:0000259" key="2">
    <source>
        <dbReference type="Pfam" id="PF22485"/>
    </source>
</evidence>
<protein>
    <recommendedName>
        <fullName evidence="2">DUF6987 domain-containing protein</fullName>
    </recommendedName>
</protein>
<proteinExistence type="predicted"/>
<dbReference type="Proteomes" id="UP000054272">
    <property type="component" value="Unassembled WGS sequence"/>
</dbReference>
<keyword evidence="4" id="KW-1185">Reference proteome</keyword>
<evidence type="ECO:0000313" key="4">
    <source>
        <dbReference type="Proteomes" id="UP000054272"/>
    </source>
</evidence>
<feature type="region of interest" description="Disordered" evidence="1">
    <location>
        <begin position="1"/>
        <end position="360"/>
    </location>
</feature>
<dbReference type="EMBL" id="KN848684">
    <property type="protein sequence ID" value="KIR79478.1"/>
    <property type="molecule type" value="Genomic_DNA"/>
</dbReference>
<dbReference type="InterPro" id="IPR054256">
    <property type="entry name" value="DUF6987"/>
</dbReference>
<evidence type="ECO:0000313" key="3">
    <source>
        <dbReference type="EMBL" id="KIR79478.1"/>
    </source>
</evidence>
<feature type="region of interest" description="Disordered" evidence="1">
    <location>
        <begin position="718"/>
        <end position="793"/>
    </location>
</feature>
<feature type="compositionally biased region" description="Acidic residues" evidence="1">
    <location>
        <begin position="222"/>
        <end position="240"/>
    </location>
</feature>
<dbReference type="PANTHER" id="PTHR39461:SF1">
    <property type="entry name" value="LEA DOMAIN PROTEIN (AFU_ORTHOLOGUE AFUA_8G04920)"/>
    <property type="match status" value="1"/>
</dbReference>
<name>A0ABR5BVD4_9TREE</name>
<feature type="compositionally biased region" description="Basic and acidic residues" evidence="1">
    <location>
        <begin position="323"/>
        <end position="332"/>
    </location>
</feature>
<feature type="compositionally biased region" description="Basic and acidic residues" evidence="1">
    <location>
        <begin position="741"/>
        <end position="793"/>
    </location>
</feature>
<feature type="compositionally biased region" description="Low complexity" evidence="1">
    <location>
        <begin position="271"/>
        <end position="283"/>
    </location>
</feature>
<dbReference type="Pfam" id="PF22485">
    <property type="entry name" value="DUF6987"/>
    <property type="match status" value="1"/>
</dbReference>
<sequence length="986" mass="103629">MTSLGQKKASPSPFKTPNKASQNPESALGGAKDIVSGATDTGGDTVSGAADQAPGPAKDAGKTAGGTTKDLGSKTSESAPKPPATPKTAAKPPVSPKTAAKPPATPKTAAKPPVSPKTAAKPPVSPKTAAKPPVSPKTAQKAPVTPKKAPKPKEAVGTSSTGKKVEKNTDKIQKQGKDAAATAQKRDVEPTSAGKDTEEEEPPQQEPEEQEQEQGGSAAGSDNEEVAEADTQDEAAEDAGGEVQGAKDDIAGHVGKVGKGAKSNVTENEEPVGQVGQGKPQPGAAVSQAGDNAEDKGDFVGEASSDEKQSVPPVDEEGGADQALDKVNETKPDFTGPLSVDEDGKVKDADDRTIANLSEEEAKKLEGSEIADIDASGNLMNKEGEVIGSAELAQATEQIDYSVLKGLSPNKAGNLVAKDGITVGRIVEGNLKKLHGRRCTAKGEFFDDAGKKIGQAEPIPEDERSNPEGAPFEDFEGATVQQNGDVVHNGEKVGEIVEGDVKKIAGKAVDADGDVVDKSGTIVGKAKRWYKPDDPEPEKLDLSLLAGNRVNKSGYVVDNSGKLLGRVVEGDPAKLVGKMCDKEGQIWNEGGSIVGRAELLPESEREGQKEGPFSDFQPATVRKDGKVIDNSGTVVGRLVEGDVKKLQGKSVDEQGDVVDKNGNKIGSAERWEEEEKVEEKHPAAGLKVNSEGAVIDKDGNTVAKLTEGEIARCRGKEIDNDGDVVDGKGKSIGHVTLMQDLPKRDEAAEQKKAEEEEARKAAEQKEAKEEEARKAAEQKKAEEDKERKEKEEVELKKLEGDKKLAKRMAYEPVLDEMIDLIEDAQSKPKEEVNQDELVKKVKPLIHKSSDILNQCNSNIREMDPDGRMQQQAKENAATGEASPEERHLAEGLKRLSTDVTDAIRRGKKGIEGMPEAKKGISPLWHLLEQPLVQIIAAVGLLLSGVLGLVNQLLGGLGLNGLLSGLLGGLGLDKILGGLGVPKLGGK</sequence>
<feature type="compositionally biased region" description="Low complexity" evidence="1">
    <location>
        <begin position="136"/>
        <end position="147"/>
    </location>
</feature>